<keyword evidence="3 9" id="KW-0597">Phosphoprotein</keyword>
<dbReference type="Proteomes" id="UP000738431">
    <property type="component" value="Chromosome"/>
</dbReference>
<dbReference type="SMART" id="SM00448">
    <property type="entry name" value="REC"/>
    <property type="match status" value="1"/>
</dbReference>
<dbReference type="PROSITE" id="PS50109">
    <property type="entry name" value="HIS_KIN"/>
    <property type="match status" value="1"/>
</dbReference>
<feature type="domain" description="PAC" evidence="13">
    <location>
        <begin position="857"/>
        <end position="908"/>
    </location>
</feature>
<evidence type="ECO:0000256" key="1">
    <source>
        <dbReference type="ARBA" id="ARBA00000085"/>
    </source>
</evidence>
<dbReference type="Gene3D" id="3.30.565.10">
    <property type="entry name" value="Histidine kinase-like ATPase, C-terminal domain"/>
    <property type="match status" value="1"/>
</dbReference>
<keyword evidence="5" id="KW-0547">Nucleotide-binding</keyword>
<keyword evidence="8" id="KW-0902">Two-component regulatory system</keyword>
<evidence type="ECO:0000256" key="2">
    <source>
        <dbReference type="ARBA" id="ARBA00012438"/>
    </source>
</evidence>
<dbReference type="SUPFAM" id="SSF52172">
    <property type="entry name" value="CheY-like"/>
    <property type="match status" value="1"/>
</dbReference>
<dbReference type="InterPro" id="IPR003661">
    <property type="entry name" value="HisK_dim/P_dom"/>
</dbReference>
<dbReference type="InterPro" id="IPR001610">
    <property type="entry name" value="PAC"/>
</dbReference>
<feature type="domain" description="Response regulatory" evidence="11">
    <location>
        <begin position="1173"/>
        <end position="1289"/>
    </location>
</feature>
<dbReference type="CDD" id="cd00130">
    <property type="entry name" value="PAS"/>
    <property type="match status" value="1"/>
</dbReference>
<organism evidence="14 15">
    <name type="scientific">Actomonas aquatica</name>
    <dbReference type="NCBI Taxonomy" id="2866162"/>
    <lineage>
        <taxon>Bacteria</taxon>
        <taxon>Pseudomonadati</taxon>
        <taxon>Verrucomicrobiota</taxon>
        <taxon>Opitutia</taxon>
        <taxon>Opitutales</taxon>
        <taxon>Opitutaceae</taxon>
        <taxon>Actomonas</taxon>
    </lineage>
</organism>
<dbReference type="EC" id="2.7.13.3" evidence="2"/>
<dbReference type="NCBIfam" id="TIGR00229">
    <property type="entry name" value="sensory_box"/>
    <property type="match status" value="1"/>
</dbReference>
<dbReference type="CDD" id="cd00082">
    <property type="entry name" value="HisKA"/>
    <property type="match status" value="1"/>
</dbReference>
<evidence type="ECO:0000259" key="10">
    <source>
        <dbReference type="PROSITE" id="PS50109"/>
    </source>
</evidence>
<dbReference type="InterPro" id="IPR000700">
    <property type="entry name" value="PAS-assoc_C"/>
</dbReference>
<evidence type="ECO:0000256" key="7">
    <source>
        <dbReference type="ARBA" id="ARBA00022840"/>
    </source>
</evidence>
<keyword evidence="7" id="KW-0067">ATP-binding</keyword>
<dbReference type="PROSITE" id="PS50110">
    <property type="entry name" value="RESPONSE_REGULATORY"/>
    <property type="match status" value="1"/>
</dbReference>
<protein>
    <recommendedName>
        <fullName evidence="2">histidine kinase</fullName>
        <ecNumber evidence="2">2.7.13.3</ecNumber>
    </recommendedName>
</protein>
<sequence>MGLLCGALPLAAQPTTSSPAATPAPTAAPPLLATPDALWAVLSDSKLRELPHRIDLTLTVLLYDPSWSLLWCEIENRGVFFNTTTQPLPLHSGQIVRLTGTQIPALGLGAGDTQIEVIREGALRPAGRLGSEWPDDPALIRRFIEVDAYVDRQSIPEPNHLQLELVVADRTVTGRVLRVAGDPVPDLTGHFVRLRGVWVPTEQPDETREDYALWIPSIHHVLTDAPDLASPWQLPPTAIADLAHLEDGAWLRLQAMVLHHNRDGQLILHDNTGQITVHTSQARRARSGEAVALVGRWHARFTDHPITNAVFRTLDPTQTAAVQPSHKLRVARQVLQLTTEAIRQNLPVTLKGTITYPDPDHRYFYLLDASGSVRVQLSAEAIQDRSRLPGLQSGQAITVVGHAAPGAFAPQVVATSFAFEGVRPVLSPRDVTLEQALTGVEDSQWVSLQGYLHQLNPLEDHTLLHLTTPGGEFTARVDAPLPPSVAPGAFLRLDGVCVAVTSGEPFLETVNLLVPTPQNVEVVEPAREDLFDAPESSLTSLQGYRGQGQADHLAKTRGTVTLHLPGRALWITDGHDSLRALSRLTEPALQPGDVVELVGLPGRLGNRFVLRETQYRVIGHEEPPVAAPFAAVLASRDGDALPDGAMVEVEAELISAVPHRQGVTLSLARGGSVMEATWEASRAEVDASGLLDLRPGSQLRISGLYETEFDEFNRPHDFNLRLRTPPDVVLLNTPTWWTTSRTLAIILLMAAGLGAGMTWVGLLRRRVAAQRLEIDQSTEQRDLLQARFKEVIDQTNDFIFTVDFSGRFTSFNAAGERLTGYTREEAMQMRIYDIIDETAARRTRLYIQRRLNPERSVTFEYQLRTKDGREIEVETCAGFIRQDDRLVGGFGIMRDVSDRKAEERRQKEVEARSVQARKLESLGTLAGGIAHDINNILTTIQGSIDRVAYALPRDSDAHVQVAQINQSSDRARELVQHVLTFSNENEPRRESLLLDDIAREVYRLAKASAPSSTRCALKLPDGPLPVFADAAQLHQLLVNLCSNAWQALPAHGGDVVLQLEEVPLTAPLPPALAALAPGAYARIRISDTGCGMDEATLQRIFDPFFTTKPPGQGTGLGMAVVHTVVENHDGAITLRSAPGQGTTVEVHLPIAAAPASRTPTVTNPEIAPGHGERLLVVDDEPMITLNFEALLSRIGYRVETFTDPVEAWKRFEQGPDDFALVLSDLSMPELSGRDLAKRMLAVRPELPVIIYTGHLESELHDQLQAVKVRRVLRKPAPLAEVARAIADELSATPA</sequence>
<evidence type="ECO:0000313" key="15">
    <source>
        <dbReference type="Proteomes" id="UP000738431"/>
    </source>
</evidence>
<dbReference type="Pfam" id="PF02518">
    <property type="entry name" value="HATPase_c"/>
    <property type="match status" value="1"/>
</dbReference>
<evidence type="ECO:0000256" key="4">
    <source>
        <dbReference type="ARBA" id="ARBA00022679"/>
    </source>
</evidence>
<proteinExistence type="predicted"/>
<evidence type="ECO:0000313" key="14">
    <source>
        <dbReference type="EMBL" id="WRQ86859.1"/>
    </source>
</evidence>
<dbReference type="SUPFAM" id="SSF55785">
    <property type="entry name" value="PYP-like sensor domain (PAS domain)"/>
    <property type="match status" value="1"/>
</dbReference>
<dbReference type="InterPro" id="IPR005467">
    <property type="entry name" value="His_kinase_dom"/>
</dbReference>
<evidence type="ECO:0000259" key="11">
    <source>
        <dbReference type="PROSITE" id="PS50110"/>
    </source>
</evidence>
<evidence type="ECO:0000256" key="6">
    <source>
        <dbReference type="ARBA" id="ARBA00022777"/>
    </source>
</evidence>
<dbReference type="Pfam" id="PF00989">
    <property type="entry name" value="PAS"/>
    <property type="match status" value="1"/>
</dbReference>
<dbReference type="InterPro" id="IPR001789">
    <property type="entry name" value="Sig_transdc_resp-reg_receiver"/>
</dbReference>
<dbReference type="Gene3D" id="3.30.450.20">
    <property type="entry name" value="PAS domain"/>
    <property type="match status" value="1"/>
</dbReference>
<evidence type="ECO:0000256" key="9">
    <source>
        <dbReference type="PROSITE-ProRule" id="PRU00169"/>
    </source>
</evidence>
<comment type="catalytic activity">
    <reaction evidence="1">
        <text>ATP + protein L-histidine = ADP + protein N-phospho-L-histidine.</text>
        <dbReference type="EC" id="2.7.13.3"/>
    </reaction>
</comment>
<dbReference type="PANTHER" id="PTHR43065:SF42">
    <property type="entry name" value="TWO-COMPONENT SENSOR PPRA"/>
    <property type="match status" value="1"/>
</dbReference>
<dbReference type="InterPro" id="IPR000014">
    <property type="entry name" value="PAS"/>
</dbReference>
<dbReference type="InterPro" id="IPR013767">
    <property type="entry name" value="PAS_fold"/>
</dbReference>
<accession>A0ABZ1C8H3</accession>
<dbReference type="SMART" id="SM00086">
    <property type="entry name" value="PAC"/>
    <property type="match status" value="1"/>
</dbReference>
<dbReference type="PRINTS" id="PR00344">
    <property type="entry name" value="BCTRLSENSOR"/>
</dbReference>
<name>A0ABZ1C8H3_9BACT</name>
<evidence type="ECO:0000259" key="12">
    <source>
        <dbReference type="PROSITE" id="PS50112"/>
    </source>
</evidence>
<dbReference type="SUPFAM" id="SSF47384">
    <property type="entry name" value="Homodimeric domain of signal transducing histidine kinase"/>
    <property type="match status" value="1"/>
</dbReference>
<dbReference type="InterPro" id="IPR036890">
    <property type="entry name" value="HATPase_C_sf"/>
</dbReference>
<keyword evidence="4" id="KW-0808">Transferase</keyword>
<evidence type="ECO:0000256" key="8">
    <source>
        <dbReference type="ARBA" id="ARBA00023012"/>
    </source>
</evidence>
<dbReference type="InterPro" id="IPR036097">
    <property type="entry name" value="HisK_dim/P_sf"/>
</dbReference>
<dbReference type="Gene3D" id="3.40.50.2300">
    <property type="match status" value="1"/>
</dbReference>
<feature type="modified residue" description="4-aspartylphosphate" evidence="9">
    <location>
        <position position="1224"/>
    </location>
</feature>
<keyword evidence="6" id="KW-0418">Kinase</keyword>
<dbReference type="InterPro" id="IPR004358">
    <property type="entry name" value="Sig_transdc_His_kin-like_C"/>
</dbReference>
<feature type="domain" description="PAS" evidence="12">
    <location>
        <begin position="784"/>
        <end position="854"/>
    </location>
</feature>
<evidence type="ECO:0000259" key="13">
    <source>
        <dbReference type="PROSITE" id="PS50113"/>
    </source>
</evidence>
<dbReference type="EMBL" id="CP139781">
    <property type="protein sequence ID" value="WRQ86859.1"/>
    <property type="molecule type" value="Genomic_DNA"/>
</dbReference>
<dbReference type="CDD" id="cd00156">
    <property type="entry name" value="REC"/>
    <property type="match status" value="1"/>
</dbReference>
<dbReference type="PROSITE" id="PS50112">
    <property type="entry name" value="PAS"/>
    <property type="match status" value="1"/>
</dbReference>
<dbReference type="PANTHER" id="PTHR43065">
    <property type="entry name" value="SENSOR HISTIDINE KINASE"/>
    <property type="match status" value="1"/>
</dbReference>
<dbReference type="SUPFAM" id="SSF55874">
    <property type="entry name" value="ATPase domain of HSP90 chaperone/DNA topoisomerase II/histidine kinase"/>
    <property type="match status" value="1"/>
</dbReference>
<keyword evidence="15" id="KW-1185">Reference proteome</keyword>
<feature type="domain" description="Histidine kinase" evidence="10">
    <location>
        <begin position="928"/>
        <end position="1152"/>
    </location>
</feature>
<dbReference type="InterPro" id="IPR003594">
    <property type="entry name" value="HATPase_dom"/>
</dbReference>
<gene>
    <name evidence="14" type="ORF">K1X11_018765</name>
</gene>
<dbReference type="RefSeq" id="WP_221030694.1">
    <property type="nucleotide sequence ID" value="NZ_CP139781.1"/>
</dbReference>
<reference evidence="14 15" key="1">
    <citation type="submission" date="2023-12" db="EMBL/GenBank/DDBJ databases">
        <title>Description of an unclassified Opitutus bacterium of Verrucomicrobiota.</title>
        <authorList>
            <person name="Zhang D.-F."/>
        </authorList>
    </citation>
    <scope>NUCLEOTIDE SEQUENCE [LARGE SCALE GENOMIC DNA]</scope>
    <source>
        <strain evidence="14 15">WL0086</strain>
    </source>
</reference>
<dbReference type="SMART" id="SM00388">
    <property type="entry name" value="HisKA"/>
    <property type="match status" value="1"/>
</dbReference>
<dbReference type="SMART" id="SM00387">
    <property type="entry name" value="HATPase_c"/>
    <property type="match status" value="1"/>
</dbReference>
<dbReference type="Pfam" id="PF00512">
    <property type="entry name" value="HisKA"/>
    <property type="match status" value="1"/>
</dbReference>
<dbReference type="InterPro" id="IPR035965">
    <property type="entry name" value="PAS-like_dom_sf"/>
</dbReference>
<dbReference type="PROSITE" id="PS50113">
    <property type="entry name" value="PAC"/>
    <property type="match status" value="1"/>
</dbReference>
<dbReference type="Gene3D" id="1.10.287.130">
    <property type="match status" value="1"/>
</dbReference>
<dbReference type="Pfam" id="PF00072">
    <property type="entry name" value="Response_reg"/>
    <property type="match status" value="1"/>
</dbReference>
<evidence type="ECO:0000256" key="3">
    <source>
        <dbReference type="ARBA" id="ARBA00022553"/>
    </source>
</evidence>
<evidence type="ECO:0000256" key="5">
    <source>
        <dbReference type="ARBA" id="ARBA00022741"/>
    </source>
</evidence>
<dbReference type="InterPro" id="IPR011006">
    <property type="entry name" value="CheY-like_superfamily"/>
</dbReference>
<dbReference type="SMART" id="SM00091">
    <property type="entry name" value="PAS"/>
    <property type="match status" value="1"/>
</dbReference>